<accession>A0ABT9RXP2</accession>
<name>A0ABT9RXP2_9MICC</name>
<organism evidence="3 4">
    <name type="scientific">Pseudarthrobacter enclensis</name>
    <dbReference type="NCBI Taxonomy" id="993070"/>
    <lineage>
        <taxon>Bacteria</taxon>
        <taxon>Bacillati</taxon>
        <taxon>Actinomycetota</taxon>
        <taxon>Actinomycetes</taxon>
        <taxon>Micrococcales</taxon>
        <taxon>Micrococcaceae</taxon>
        <taxon>Pseudarthrobacter</taxon>
    </lineage>
</organism>
<evidence type="ECO:0000313" key="3">
    <source>
        <dbReference type="EMBL" id="MDP9890015.1"/>
    </source>
</evidence>
<evidence type="ECO:0000256" key="1">
    <source>
        <dbReference type="SAM" id="MobiDB-lite"/>
    </source>
</evidence>
<keyword evidence="2" id="KW-0472">Membrane</keyword>
<dbReference type="Proteomes" id="UP001226577">
    <property type="component" value="Unassembled WGS sequence"/>
</dbReference>
<feature type="transmembrane region" description="Helical" evidence="2">
    <location>
        <begin position="64"/>
        <end position="84"/>
    </location>
</feature>
<gene>
    <name evidence="3" type="ORF">J2X98_003627</name>
</gene>
<protein>
    <submittedName>
        <fullName evidence="3">Membrane protein</fullName>
    </submittedName>
</protein>
<feature type="region of interest" description="Disordered" evidence="1">
    <location>
        <begin position="1"/>
        <end position="25"/>
    </location>
</feature>
<proteinExistence type="predicted"/>
<evidence type="ECO:0000256" key="2">
    <source>
        <dbReference type="SAM" id="Phobius"/>
    </source>
</evidence>
<dbReference type="EMBL" id="JAUSRE010000022">
    <property type="protein sequence ID" value="MDP9890015.1"/>
    <property type="molecule type" value="Genomic_DNA"/>
</dbReference>
<comment type="caution">
    <text evidence="3">The sequence shown here is derived from an EMBL/GenBank/DDBJ whole genome shotgun (WGS) entry which is preliminary data.</text>
</comment>
<keyword evidence="2" id="KW-1133">Transmembrane helix</keyword>
<dbReference type="RefSeq" id="WP_306971358.1">
    <property type="nucleotide sequence ID" value="NZ_JAUSRE010000022.1"/>
</dbReference>
<sequence length="169" mass="16963">MSGIKPGTAGQGEPSVSKGGTEGISPATARSSGRAWLAAVLLVAVAAVGAWSLGTAILGSDSGGTVITILGASVTLAGLVWPDVSKSQSTGYGSQKGDIAVMKKALSVTGIVLTFAGVVVGSDNPRFPALLMIGAGILLGFLLVLALVTLNAFRERRMRPQKKSEELGG</sequence>
<feature type="transmembrane region" description="Helical" evidence="2">
    <location>
        <begin position="105"/>
        <end position="122"/>
    </location>
</feature>
<keyword evidence="4" id="KW-1185">Reference proteome</keyword>
<reference evidence="3 4" key="1">
    <citation type="submission" date="2023-07" db="EMBL/GenBank/DDBJ databases">
        <title>Sorghum-associated microbial communities from plants grown in Nebraska, USA.</title>
        <authorList>
            <person name="Schachtman D."/>
        </authorList>
    </citation>
    <scope>NUCLEOTIDE SEQUENCE [LARGE SCALE GENOMIC DNA]</scope>
    <source>
        <strain evidence="3 4">CC222</strain>
    </source>
</reference>
<evidence type="ECO:0000313" key="4">
    <source>
        <dbReference type="Proteomes" id="UP001226577"/>
    </source>
</evidence>
<keyword evidence="2" id="KW-0812">Transmembrane</keyword>
<feature type="transmembrane region" description="Helical" evidence="2">
    <location>
        <begin position="35"/>
        <end position="58"/>
    </location>
</feature>
<feature type="transmembrane region" description="Helical" evidence="2">
    <location>
        <begin position="128"/>
        <end position="153"/>
    </location>
</feature>